<dbReference type="Pfam" id="PF01266">
    <property type="entry name" value="DAO"/>
    <property type="match status" value="1"/>
</dbReference>
<evidence type="ECO:0000256" key="14">
    <source>
        <dbReference type="SAM" id="MobiDB-lite"/>
    </source>
</evidence>
<dbReference type="GO" id="GO:0016491">
    <property type="term" value="F:oxidoreductase activity"/>
    <property type="evidence" value="ECO:0007669"/>
    <property type="project" value="UniProtKB-KW"/>
</dbReference>
<dbReference type="Gene3D" id="3.50.50.60">
    <property type="entry name" value="FAD/NAD(P)-binding domain"/>
    <property type="match status" value="1"/>
</dbReference>
<keyword evidence="6" id="KW-0560">Oxidoreductase</keyword>
<feature type="binding site" evidence="12">
    <location>
        <position position="561"/>
    </location>
    <ligand>
        <name>(6S)-NADPHX</name>
        <dbReference type="ChEBI" id="CHEBI:64076"/>
    </ligand>
</feature>
<feature type="binding site" evidence="12">
    <location>
        <position position="627"/>
    </location>
    <ligand>
        <name>AMP</name>
        <dbReference type="ChEBI" id="CHEBI:456215"/>
    </ligand>
</feature>
<evidence type="ECO:0000259" key="16">
    <source>
        <dbReference type="PROSITE" id="PS51385"/>
    </source>
</evidence>
<dbReference type="GO" id="GO:0052855">
    <property type="term" value="F:ADP-dependent NAD(P)H-hydrate dehydratase activity"/>
    <property type="evidence" value="ECO:0007669"/>
    <property type="project" value="UniProtKB-UniRule"/>
</dbReference>
<comment type="function">
    <text evidence="12">Catalyzes the dehydration of the S-form of NAD(P)HX at the expense of ADP, which is converted to AMP. Together with NAD(P)HX epimerase, which catalyzes the epimerization of the S- and R-forms, the enzyme allows the repair of both epimers of NAD(P)HX, a damaged form of NAD(P)H that is a result of enzymatic or heat-dependent hydration.</text>
</comment>
<dbReference type="STRING" id="1055526.BKIR_c58_0781"/>
<dbReference type="EMBL" id="CAFE01000228">
    <property type="protein sequence ID" value="CCD39844.1"/>
    <property type="molecule type" value="Genomic_DNA"/>
</dbReference>
<feature type="domain" description="YjeF N-terminal" evidence="16">
    <location>
        <begin position="200"/>
        <end position="408"/>
    </location>
</feature>
<dbReference type="InterPro" id="IPR000631">
    <property type="entry name" value="CARKD"/>
</dbReference>
<comment type="catalytic activity">
    <reaction evidence="11 12">
        <text>(6S)-NADPHX + ADP = AMP + phosphate + NADPH + H(+)</text>
        <dbReference type="Rhea" id="RHEA:32235"/>
        <dbReference type="ChEBI" id="CHEBI:15378"/>
        <dbReference type="ChEBI" id="CHEBI:43474"/>
        <dbReference type="ChEBI" id="CHEBI:57783"/>
        <dbReference type="ChEBI" id="CHEBI:64076"/>
        <dbReference type="ChEBI" id="CHEBI:456215"/>
        <dbReference type="ChEBI" id="CHEBI:456216"/>
        <dbReference type="EC" id="4.2.1.136"/>
    </reaction>
</comment>
<feature type="binding site" evidence="12">
    <location>
        <position position="505"/>
    </location>
    <ligand>
        <name>(6S)-NADPHX</name>
        <dbReference type="ChEBI" id="CHEBI:64076"/>
    </ligand>
</feature>
<feature type="binding site" evidence="12">
    <location>
        <begin position="598"/>
        <end position="602"/>
    </location>
    <ligand>
        <name>AMP</name>
        <dbReference type="ChEBI" id="CHEBI:456215"/>
    </ligand>
</feature>
<accession>G4MFB5</accession>
<dbReference type="Gene3D" id="3.30.9.10">
    <property type="entry name" value="D-Amino Acid Oxidase, subunit A, domain 2"/>
    <property type="match status" value="1"/>
</dbReference>
<evidence type="ECO:0000256" key="6">
    <source>
        <dbReference type="ARBA" id="ARBA00023002"/>
    </source>
</evidence>
<dbReference type="Pfam" id="PF03853">
    <property type="entry name" value="YjeF_N"/>
    <property type="match status" value="1"/>
</dbReference>
<dbReference type="GO" id="GO:0046496">
    <property type="term" value="P:nicotinamide nucleotide metabolic process"/>
    <property type="evidence" value="ECO:0007669"/>
    <property type="project" value="UniProtKB-UniRule"/>
</dbReference>
<comment type="caution">
    <text evidence="13">Lacks conserved residue(s) required for the propagation of feature annotation.</text>
</comment>
<dbReference type="GO" id="GO:0005524">
    <property type="term" value="F:ATP binding"/>
    <property type="evidence" value="ECO:0007669"/>
    <property type="project" value="UniProtKB-KW"/>
</dbReference>
<comment type="catalytic activity">
    <reaction evidence="13">
        <text>(6R)-NADHX = (6S)-NADHX</text>
        <dbReference type="Rhea" id="RHEA:32215"/>
        <dbReference type="ChEBI" id="CHEBI:64074"/>
        <dbReference type="ChEBI" id="CHEBI:64075"/>
        <dbReference type="EC" id="5.1.99.6"/>
    </reaction>
</comment>
<dbReference type="PROSITE" id="PS51383">
    <property type="entry name" value="YJEF_C_3"/>
    <property type="match status" value="1"/>
</dbReference>
<comment type="similarity">
    <text evidence="12">Belongs to the NnrD/CARKD family.</text>
</comment>
<keyword evidence="8 12" id="KW-0456">Lyase</keyword>
<feature type="binding site" evidence="13">
    <location>
        <position position="313"/>
    </location>
    <ligand>
        <name>K(+)</name>
        <dbReference type="ChEBI" id="CHEBI:29103"/>
    </ligand>
</feature>
<evidence type="ECO:0000313" key="17">
    <source>
        <dbReference type="EMBL" id="CCD39844.1"/>
    </source>
</evidence>
<feature type="binding site" evidence="13">
    <location>
        <begin position="317"/>
        <end position="323"/>
    </location>
    <ligand>
        <name>(6S)-NADPHX</name>
        <dbReference type="ChEBI" id="CHEBI:64076"/>
    </ligand>
</feature>
<dbReference type="Gene3D" id="3.40.50.10260">
    <property type="entry name" value="YjeF N-terminal domain"/>
    <property type="match status" value="1"/>
</dbReference>
<dbReference type="HOGENOM" id="CLU_024853_4_3_4"/>
<dbReference type="InterPro" id="IPR029056">
    <property type="entry name" value="Ribokinase-like"/>
</dbReference>
<keyword evidence="13" id="KW-0413">Isomerase</keyword>
<feature type="compositionally biased region" description="Basic residues" evidence="14">
    <location>
        <begin position="137"/>
        <end position="148"/>
    </location>
</feature>
<comment type="catalytic activity">
    <reaction evidence="13">
        <text>(6R)-NADPHX = (6S)-NADPHX</text>
        <dbReference type="Rhea" id="RHEA:32227"/>
        <dbReference type="ChEBI" id="CHEBI:64076"/>
        <dbReference type="ChEBI" id="CHEBI:64077"/>
        <dbReference type="EC" id="5.1.99.6"/>
    </reaction>
</comment>
<dbReference type="InterPro" id="IPR036652">
    <property type="entry name" value="YjeF_N_dom_sf"/>
</dbReference>
<evidence type="ECO:0000256" key="11">
    <source>
        <dbReference type="ARBA" id="ARBA00049209"/>
    </source>
</evidence>
<keyword evidence="13" id="KW-0630">Potassium</keyword>
<dbReference type="GO" id="GO:0052856">
    <property type="term" value="F:NAD(P)HX epimerase activity"/>
    <property type="evidence" value="ECO:0007669"/>
    <property type="project" value="UniProtKB-UniRule"/>
</dbReference>
<dbReference type="InterPro" id="IPR004443">
    <property type="entry name" value="YjeF_N_dom"/>
</dbReference>
<dbReference type="EC" id="5.1.99.6" evidence="13"/>
<feature type="binding site" evidence="13">
    <location>
        <position position="349"/>
    </location>
    <ligand>
        <name>(6S)-NADPHX</name>
        <dbReference type="ChEBI" id="CHEBI:64076"/>
    </ligand>
</feature>
<comment type="caution">
    <text evidence="17">The sequence shown here is derived from an EMBL/GenBank/DDBJ whole genome shotgun (WGS) entry which is preliminary data.</text>
</comment>
<comment type="function">
    <text evidence="13">Catalyzes the epimerization of the S- and R-forms of NAD(P)HX, a damaged form of NAD(P)H that is a result of enzymatic or heat-dependent hydration. This is a prerequisite for the S-specific NAD(P)H-hydrate dehydratase to allow the repair of both epimers of NAD(P)HX.</text>
</comment>
<dbReference type="PANTHER" id="PTHR12592:SF0">
    <property type="entry name" value="ATP-DEPENDENT (S)-NAD(P)H-HYDRATE DEHYDRATASE"/>
    <property type="match status" value="1"/>
</dbReference>
<comment type="catalytic activity">
    <reaction evidence="10 12">
        <text>(6S)-NADHX + ADP = AMP + phosphate + NADH + H(+)</text>
        <dbReference type="Rhea" id="RHEA:32223"/>
        <dbReference type="ChEBI" id="CHEBI:15378"/>
        <dbReference type="ChEBI" id="CHEBI:43474"/>
        <dbReference type="ChEBI" id="CHEBI:57945"/>
        <dbReference type="ChEBI" id="CHEBI:64074"/>
        <dbReference type="ChEBI" id="CHEBI:456215"/>
        <dbReference type="ChEBI" id="CHEBI:456216"/>
        <dbReference type="EC" id="4.2.1.136"/>
    </reaction>
</comment>
<proteinExistence type="inferred from homology"/>
<evidence type="ECO:0000256" key="3">
    <source>
        <dbReference type="ARBA" id="ARBA00022741"/>
    </source>
</evidence>
<dbReference type="BioCyc" id="CBUR1055526:G10QW-1102-MONOMER"/>
<dbReference type="SUPFAM" id="SSF64153">
    <property type="entry name" value="YjeF N-terminal domain-like"/>
    <property type="match status" value="1"/>
</dbReference>
<dbReference type="SUPFAM" id="SSF51971">
    <property type="entry name" value="Nucleotide-binding domain"/>
    <property type="match status" value="1"/>
</dbReference>
<keyword evidence="3 12" id="KW-0547">Nucleotide-binding</keyword>
<evidence type="ECO:0000259" key="15">
    <source>
        <dbReference type="PROSITE" id="PS51383"/>
    </source>
</evidence>
<comment type="similarity">
    <text evidence="13">Belongs to the NnrE/AIBP family.</text>
</comment>
<dbReference type="PROSITE" id="PS51385">
    <property type="entry name" value="YJEF_N"/>
    <property type="match status" value="1"/>
</dbReference>
<gene>
    <name evidence="12" type="primary">nnrD</name>
    <name evidence="13" type="synonym">nnrE</name>
    <name evidence="17" type="ORF">BKIR_c58_0781</name>
</gene>
<dbReference type="PANTHER" id="PTHR12592">
    <property type="entry name" value="ATP-DEPENDENT (S)-NAD(P)H-HYDRATE DEHYDRATASE FAMILY MEMBER"/>
    <property type="match status" value="1"/>
</dbReference>
<keyword evidence="18" id="KW-1185">Reference proteome</keyword>
<dbReference type="InterPro" id="IPR036188">
    <property type="entry name" value="FAD/NAD-bd_sf"/>
</dbReference>
<evidence type="ECO:0000256" key="1">
    <source>
        <dbReference type="ARBA" id="ARBA00006001"/>
    </source>
</evidence>
<evidence type="ECO:0000256" key="4">
    <source>
        <dbReference type="ARBA" id="ARBA00022840"/>
    </source>
</evidence>
<reference evidence="17 18" key="1">
    <citation type="submission" date="2011-09" db="EMBL/GenBank/DDBJ databases">
        <authorList>
            <person name="Carlier A."/>
        </authorList>
    </citation>
    <scope>NUCLEOTIDE SEQUENCE [LARGE SCALE GENOMIC DNA]</scope>
    <source>
        <strain evidence="17 18">UZHbot1</strain>
    </source>
</reference>
<dbReference type="EC" id="4.2.1.136" evidence="12"/>
<feature type="binding site" evidence="13">
    <location>
        <position position="252"/>
    </location>
    <ligand>
        <name>K(+)</name>
        <dbReference type="ChEBI" id="CHEBI:29103"/>
    </ligand>
</feature>
<evidence type="ECO:0000256" key="12">
    <source>
        <dbReference type="HAMAP-Rule" id="MF_01965"/>
    </source>
</evidence>
<dbReference type="HAMAP" id="MF_01965">
    <property type="entry name" value="NADHX_dehydratase"/>
    <property type="match status" value="1"/>
</dbReference>
<feature type="region of interest" description="Disordered" evidence="14">
    <location>
        <begin position="128"/>
        <end position="153"/>
    </location>
</feature>
<organism evidence="17 18">
    <name type="scientific">Candidatus Paraburkholderia kirkii UZHbot1</name>
    <dbReference type="NCBI Taxonomy" id="1055526"/>
    <lineage>
        <taxon>Bacteria</taxon>
        <taxon>Pseudomonadati</taxon>
        <taxon>Pseudomonadota</taxon>
        <taxon>Betaproteobacteria</taxon>
        <taxon>Burkholderiales</taxon>
        <taxon>Burkholderiaceae</taxon>
        <taxon>Paraburkholderia</taxon>
    </lineage>
</organism>
<evidence type="ECO:0000256" key="10">
    <source>
        <dbReference type="ARBA" id="ARBA00048238"/>
    </source>
</evidence>
<comment type="function">
    <text evidence="9">Bifunctional enzyme that catalyzes the epimerization of the S- and R-forms of NAD(P)HX and the dehydration of the S-form of NAD(P)HX at the expense of ADP, which is converted to AMP. This allows the repair of both epimers of NAD(P)HX, a damaged form of NAD(P)H that is a result of enzymatic or heat-dependent hydration.</text>
</comment>
<comment type="cofactor">
    <cofactor evidence="13">
        <name>K(+)</name>
        <dbReference type="ChEBI" id="CHEBI:29103"/>
    </cofactor>
    <text evidence="13">Binds 1 potassium ion per subunit.</text>
</comment>
<evidence type="ECO:0000256" key="7">
    <source>
        <dbReference type="ARBA" id="ARBA00023027"/>
    </source>
</evidence>
<comment type="similarity">
    <text evidence="2">In the C-terminal section; belongs to the NnrD/CARKD family.</text>
</comment>
<dbReference type="InterPro" id="IPR006076">
    <property type="entry name" value="FAD-dep_OxRdtase"/>
</dbReference>
<evidence type="ECO:0000256" key="13">
    <source>
        <dbReference type="HAMAP-Rule" id="MF_01966"/>
    </source>
</evidence>
<comment type="cofactor">
    <cofactor evidence="12">
        <name>Mg(2+)</name>
        <dbReference type="ChEBI" id="CHEBI:18420"/>
    </cofactor>
</comment>
<dbReference type="GO" id="GO:0110051">
    <property type="term" value="P:metabolite repair"/>
    <property type="evidence" value="ECO:0007669"/>
    <property type="project" value="TreeGrafter"/>
</dbReference>
<evidence type="ECO:0000256" key="9">
    <source>
        <dbReference type="ARBA" id="ARBA00025153"/>
    </source>
</evidence>
<evidence type="ECO:0000256" key="2">
    <source>
        <dbReference type="ARBA" id="ARBA00009524"/>
    </source>
</evidence>
<evidence type="ECO:0000256" key="5">
    <source>
        <dbReference type="ARBA" id="ARBA00022857"/>
    </source>
</evidence>
<sequence length="696" mass="72286">MVDSIKRITMTRVNQRLRVGGAGVFQSAAKADKPLDASPARRALDLLGQGTHDWIQGAARVSAARAWDGMRLLSADGLPVVGAARHPRLFVNAAHGPAGWELACGSAKVIADLVSGVMPELPAETLAPRSVSNASSRSRRYTRHNRPGRGRDWHDGCGRRWVSERLAFRSVFPSAAMTAARSPYFTPKDDPLALLTLAELRTLEARAAAALPPHTLMARAGAAAAQCLIDAMKHDAETRAQPVWIAAGPGNNGGDALVMAERLHRAGIGVRVCMPVEVKPDDARWALDSARAAGVPIDDRPPASFDGFGWLVDGLFGIGLSRPLESVFADIAACLRRRARASGRVLALDVPSGLNSDTGAPVNGGEAVRATDTITFIGAKPGHFTSRGRDLTGRLFVATLDVEANASPSVVLSAPALFGAAMPPRDNATNKGTFGSLAVIGGDTGMCGAPLLAARMALYGGAGKVHIAFLGEGFPPYDPPHPELMLHHVDGFALGKMDALAIGCGMGTTDRAKKVLDDVLKLDVPKLLDADALNLVANDDALASAVAARGAQGDPCILTPHPLEAARLLQTDAKAIQSDRITAARQLSARYAAIAVLKGSGTVIASPDGRVAVNPTGNAGLAAGGTGDVLGGLIGALLSQKLPAYETTIAGVYLHGLAAQTLTDDGIGPAGLTAGELAPAVRTLINRRFYAEHARS</sequence>
<dbReference type="NCBIfam" id="TIGR00196">
    <property type="entry name" value="yjeF_cterm"/>
    <property type="match status" value="1"/>
</dbReference>
<evidence type="ECO:0000256" key="8">
    <source>
        <dbReference type="ARBA" id="ARBA00023239"/>
    </source>
</evidence>
<keyword evidence="5 12" id="KW-0521">NADP</keyword>
<comment type="similarity">
    <text evidence="1">In the N-terminal section; belongs to the NnrE/AIBP family.</text>
</comment>
<feature type="binding site" evidence="12">
    <location>
        <position position="628"/>
    </location>
    <ligand>
        <name>(6S)-NADPHX</name>
        <dbReference type="ChEBI" id="CHEBI:64076"/>
    </ligand>
</feature>
<dbReference type="Gene3D" id="3.40.1190.20">
    <property type="match status" value="1"/>
</dbReference>
<protein>
    <recommendedName>
        <fullName evidence="12 13">Multifunctional fusion protein</fullName>
    </recommendedName>
    <domain>
        <recommendedName>
            <fullName evidence="12">ADP-dependent (S)-NAD(P)H-hydrate dehydratase</fullName>
            <ecNumber evidence="12">4.2.1.136</ecNumber>
        </recommendedName>
        <alternativeName>
            <fullName evidence="12">ADP-dependent NAD(P)HX dehydratase</fullName>
        </alternativeName>
    </domain>
    <domain>
        <recommendedName>
            <fullName evidence="13">NAD(P)H-hydrate epimerase</fullName>
            <ecNumber evidence="13">5.1.99.6</ecNumber>
        </recommendedName>
        <alternativeName>
            <fullName evidence="13">NAD(P)HX epimerase</fullName>
        </alternativeName>
    </domain>
</protein>
<keyword evidence="7 12" id="KW-0520">NAD</keyword>
<comment type="subunit">
    <text evidence="12">Homotetramer.</text>
</comment>
<keyword evidence="13" id="KW-0479">Metal-binding</keyword>
<dbReference type="SUPFAM" id="SSF53613">
    <property type="entry name" value="Ribokinase-like"/>
    <property type="match status" value="1"/>
</dbReference>
<dbReference type="HAMAP" id="MF_01966">
    <property type="entry name" value="NADHX_epimerase"/>
    <property type="match status" value="1"/>
</dbReference>
<dbReference type="Proteomes" id="UP000003511">
    <property type="component" value="Unassembled WGS sequence"/>
</dbReference>
<feature type="domain" description="YjeF C-terminal" evidence="15">
    <location>
        <begin position="414"/>
        <end position="688"/>
    </location>
</feature>
<name>G4MFB5_9BURK</name>
<dbReference type="AlphaFoldDB" id="G4MFB5"/>
<dbReference type="CDD" id="cd01171">
    <property type="entry name" value="YXKO-related"/>
    <property type="match status" value="1"/>
</dbReference>
<feature type="binding site" evidence="13">
    <location>
        <begin position="251"/>
        <end position="255"/>
    </location>
    <ligand>
        <name>(6S)-NADPHX</name>
        <dbReference type="ChEBI" id="CHEBI:64076"/>
    </ligand>
</feature>
<evidence type="ECO:0000313" key="18">
    <source>
        <dbReference type="Proteomes" id="UP000003511"/>
    </source>
</evidence>
<feature type="binding site" evidence="12">
    <location>
        <position position="449"/>
    </location>
    <ligand>
        <name>(6S)-NADPHX</name>
        <dbReference type="ChEBI" id="CHEBI:64076"/>
    </ligand>
</feature>
<dbReference type="GO" id="GO:0046872">
    <property type="term" value="F:metal ion binding"/>
    <property type="evidence" value="ECO:0007669"/>
    <property type="project" value="UniProtKB-KW"/>
</dbReference>
<dbReference type="Pfam" id="PF01256">
    <property type="entry name" value="Carb_kinase"/>
    <property type="match status" value="1"/>
</dbReference>
<feature type="binding site" evidence="13">
    <location>
        <position position="352"/>
    </location>
    <ligand>
        <name>K(+)</name>
        <dbReference type="ChEBI" id="CHEBI:29103"/>
    </ligand>
</feature>
<reference evidence="17 18" key="2">
    <citation type="submission" date="2011-10" db="EMBL/GenBank/DDBJ databases">
        <title>Draft genome sequence of Candidatus Burkholderia kirkii.</title>
        <authorList>
            <person name="Carlier A.L."/>
            <person name="Eberl L."/>
        </authorList>
    </citation>
    <scope>NUCLEOTIDE SEQUENCE [LARGE SCALE GENOMIC DNA]</scope>
    <source>
        <strain evidence="17 18">UZHbot1</strain>
    </source>
</reference>
<keyword evidence="4 12" id="KW-0067">ATP-binding</keyword>